<dbReference type="GeneID" id="95972945"/>
<proteinExistence type="predicted"/>
<dbReference type="Proteomes" id="UP000253273">
    <property type="component" value="Chromosome"/>
</dbReference>
<reference evidence="3 4" key="1">
    <citation type="submission" date="2018-07" db="EMBL/GenBank/DDBJ databases">
        <title>Genome sequences of Haloplanus sp. CBA1113.</title>
        <authorList>
            <person name="Kim Y.B."/>
            <person name="Roh S.W."/>
        </authorList>
    </citation>
    <scope>NUCLEOTIDE SEQUENCE [LARGE SCALE GENOMIC DNA]</scope>
    <source>
        <strain evidence="3 4">CBA1113</strain>
    </source>
</reference>
<accession>A0A345E5H0</accession>
<evidence type="ECO:0000313" key="4">
    <source>
        <dbReference type="Proteomes" id="UP000253273"/>
    </source>
</evidence>
<dbReference type="RefSeq" id="WP_114586569.1">
    <property type="nucleotide sequence ID" value="NZ_CP031150.1"/>
</dbReference>
<feature type="region of interest" description="Disordered" evidence="1">
    <location>
        <begin position="1"/>
        <end position="25"/>
    </location>
</feature>
<dbReference type="EMBL" id="CP031150">
    <property type="protein sequence ID" value="AXG07442.1"/>
    <property type="molecule type" value="Genomic_DNA"/>
</dbReference>
<dbReference type="KEGG" id="haj:DU500_13970"/>
<sequence>MESFSEGDRVRIDIPDETDPDHSQYHGEHGTIVAIINDHAGKVTGDERDSTLIRVKLESGSKADFRQRDLRPPIE</sequence>
<dbReference type="Pfam" id="PF26460">
    <property type="entry name" value="DUF8139"/>
    <property type="match status" value="1"/>
</dbReference>
<feature type="domain" description="DUF8139" evidence="2">
    <location>
        <begin position="1"/>
        <end position="74"/>
    </location>
</feature>
<dbReference type="InterPro" id="IPR058452">
    <property type="entry name" value="DUF8139"/>
</dbReference>
<protein>
    <recommendedName>
        <fullName evidence="2">DUF8139 domain-containing protein</fullName>
    </recommendedName>
</protein>
<evidence type="ECO:0000313" key="3">
    <source>
        <dbReference type="EMBL" id="AXG07442.1"/>
    </source>
</evidence>
<dbReference type="AlphaFoldDB" id="A0A345E5H0"/>
<organism evidence="3 4">
    <name type="scientific">Haloplanus rubicundus</name>
    <dbReference type="NCBI Taxonomy" id="1547898"/>
    <lineage>
        <taxon>Archaea</taxon>
        <taxon>Methanobacteriati</taxon>
        <taxon>Methanobacteriota</taxon>
        <taxon>Stenosarchaea group</taxon>
        <taxon>Halobacteria</taxon>
        <taxon>Halobacteriales</taxon>
        <taxon>Haloferacaceae</taxon>
        <taxon>Haloplanus</taxon>
    </lineage>
</organism>
<evidence type="ECO:0000259" key="2">
    <source>
        <dbReference type="Pfam" id="PF26460"/>
    </source>
</evidence>
<evidence type="ECO:0000256" key="1">
    <source>
        <dbReference type="SAM" id="MobiDB-lite"/>
    </source>
</evidence>
<name>A0A345E5H0_9EURY</name>
<keyword evidence="4" id="KW-1185">Reference proteome</keyword>
<gene>
    <name evidence="3" type="ORF">DU500_13970</name>
</gene>